<keyword evidence="2" id="KW-1185">Reference proteome</keyword>
<protein>
    <recommendedName>
        <fullName evidence="3">Spore coat protein YutH</fullName>
    </recommendedName>
</protein>
<name>A0ABW0U9F6_9BACI</name>
<reference evidence="2" key="1">
    <citation type="journal article" date="2019" name="Int. J. Syst. Evol. Microbiol.">
        <title>The Global Catalogue of Microorganisms (GCM) 10K type strain sequencing project: providing services to taxonomists for standard genome sequencing and annotation.</title>
        <authorList>
            <consortium name="The Broad Institute Genomics Platform"/>
            <consortium name="The Broad Institute Genome Sequencing Center for Infectious Disease"/>
            <person name="Wu L."/>
            <person name="Ma J."/>
        </authorList>
    </citation>
    <scope>NUCLEOTIDE SEQUENCE [LARGE SCALE GENOMIC DNA]</scope>
    <source>
        <strain evidence="2">CGMCC 1.15790</strain>
    </source>
</reference>
<accession>A0ABW0U9F6</accession>
<gene>
    <name evidence="1" type="ORF">ACFPTR_10860</name>
</gene>
<evidence type="ECO:0000313" key="1">
    <source>
        <dbReference type="EMBL" id="MFC5629354.1"/>
    </source>
</evidence>
<dbReference type="PANTHER" id="PTHR39179:SF2">
    <property type="entry name" value="ENDOSPORE COAT-ASSOCIATED PROTEIN YUTH"/>
    <property type="match status" value="1"/>
</dbReference>
<comment type="caution">
    <text evidence="1">The sequence shown here is derived from an EMBL/GenBank/DDBJ whole genome shotgun (WGS) entry which is preliminary data.</text>
</comment>
<dbReference type="InterPro" id="IPR047175">
    <property type="entry name" value="CotS-like"/>
</dbReference>
<evidence type="ECO:0000313" key="2">
    <source>
        <dbReference type="Proteomes" id="UP001596143"/>
    </source>
</evidence>
<proteinExistence type="predicted"/>
<dbReference type="PANTHER" id="PTHR39179">
    <property type="entry name" value="SPORE COAT PROTEIN I"/>
    <property type="match status" value="1"/>
</dbReference>
<dbReference type="Gene3D" id="3.90.1200.10">
    <property type="match status" value="1"/>
</dbReference>
<dbReference type="RefSeq" id="WP_270897071.1">
    <property type="nucleotide sequence ID" value="NZ_JBHSPF010000059.1"/>
</dbReference>
<dbReference type="Proteomes" id="UP001596143">
    <property type="component" value="Unassembled WGS sequence"/>
</dbReference>
<evidence type="ECO:0008006" key="3">
    <source>
        <dbReference type="Google" id="ProtNLM"/>
    </source>
</evidence>
<organism evidence="1 2">
    <name type="scientific">Aliibacillus thermotolerans</name>
    <dbReference type="NCBI Taxonomy" id="1834418"/>
    <lineage>
        <taxon>Bacteria</taxon>
        <taxon>Bacillati</taxon>
        <taxon>Bacillota</taxon>
        <taxon>Bacilli</taxon>
        <taxon>Bacillales</taxon>
        <taxon>Bacillaceae</taxon>
        <taxon>Aliibacillus</taxon>
    </lineage>
</organism>
<dbReference type="EMBL" id="JBHSPF010000059">
    <property type="protein sequence ID" value="MFC5629354.1"/>
    <property type="molecule type" value="Genomic_DNA"/>
</dbReference>
<sequence length="330" mass="40380">MYDHHLYERYGKKAEEWLRIGPYDGFESDGEYFVFVPFHETEERWKEKWQWAYYLEQQGERALAQAVPTVSGDMMTTFAEEFYLLFRLPLIQKERDWNDEELGALALFHEKGRAISETVLDTYFSERWCHWWDVRLQQLEEWYKRVRKKRTQSSLDKFFMETFPYYVGRTENAIQWFKRKTSSADWVHGVIAHHTFTPSTWLAVSEHCEYVKLPTDWLYDHPTRDIAEWLRHEENIKKMFDNLSLYEHIYPLTERSRHFLFGRLLFPYEYIHTIEETYQQEAMEDREGLEVKLQELWKKEPATLEKLAHFLRAYMPNEEDVPTWLFRPSM</sequence>